<evidence type="ECO:0000313" key="2">
    <source>
        <dbReference type="EMBL" id="MBU8872509.1"/>
    </source>
</evidence>
<protein>
    <recommendedName>
        <fullName evidence="4">Lipoprotein SmpA/OmlA domain-containing protein</fullName>
    </recommendedName>
</protein>
<reference evidence="2 3" key="1">
    <citation type="submission" date="2021-06" db="EMBL/GenBank/DDBJ databases">
        <authorList>
            <person name="Lee D.H."/>
        </authorList>
    </citation>
    <scope>NUCLEOTIDE SEQUENCE [LARGE SCALE GENOMIC DNA]</scope>
    <source>
        <strain evidence="2 3">MMS21-HV4-11</strain>
    </source>
</reference>
<gene>
    <name evidence="2" type="ORF">KQ910_01985</name>
</gene>
<feature type="compositionally biased region" description="Pro residues" evidence="1">
    <location>
        <begin position="112"/>
        <end position="122"/>
    </location>
</feature>
<keyword evidence="3" id="KW-1185">Reference proteome</keyword>
<name>A0ABS6IFA6_9HYPH</name>
<feature type="region of interest" description="Disordered" evidence="1">
    <location>
        <begin position="1"/>
        <end position="23"/>
    </location>
</feature>
<dbReference type="EMBL" id="JAHOPB010000001">
    <property type="protein sequence ID" value="MBU8872509.1"/>
    <property type="molecule type" value="Genomic_DNA"/>
</dbReference>
<proteinExistence type="predicted"/>
<feature type="compositionally biased region" description="Basic and acidic residues" evidence="1">
    <location>
        <begin position="1"/>
        <end position="10"/>
    </location>
</feature>
<dbReference type="Proteomes" id="UP000727907">
    <property type="component" value="Unassembled WGS sequence"/>
</dbReference>
<dbReference type="RefSeq" id="WP_216956646.1">
    <property type="nucleotide sequence ID" value="NZ_JAHOPB010000001.1"/>
</dbReference>
<evidence type="ECO:0000256" key="1">
    <source>
        <dbReference type="SAM" id="MobiDB-lite"/>
    </source>
</evidence>
<evidence type="ECO:0000313" key="3">
    <source>
        <dbReference type="Proteomes" id="UP000727907"/>
    </source>
</evidence>
<evidence type="ECO:0008006" key="4">
    <source>
        <dbReference type="Google" id="ProtNLM"/>
    </source>
</evidence>
<organism evidence="2 3">
    <name type="scientific">Reyranella humidisoli</name>
    <dbReference type="NCBI Taxonomy" id="2849149"/>
    <lineage>
        <taxon>Bacteria</taxon>
        <taxon>Pseudomonadati</taxon>
        <taxon>Pseudomonadota</taxon>
        <taxon>Alphaproteobacteria</taxon>
        <taxon>Hyphomicrobiales</taxon>
        <taxon>Reyranellaceae</taxon>
        <taxon>Reyranella</taxon>
    </lineage>
</organism>
<feature type="compositionally biased region" description="Low complexity" evidence="1">
    <location>
        <begin position="96"/>
        <end position="111"/>
    </location>
</feature>
<accession>A0ABS6IFA6</accession>
<feature type="region of interest" description="Disordered" evidence="1">
    <location>
        <begin position="73"/>
        <end position="124"/>
    </location>
</feature>
<comment type="caution">
    <text evidence="2">The sequence shown here is derived from an EMBL/GenBank/DDBJ whole genome shotgun (WGS) entry which is preliminary data.</text>
</comment>
<feature type="compositionally biased region" description="Pro residues" evidence="1">
    <location>
        <begin position="78"/>
        <end position="95"/>
    </location>
</feature>
<sequence>MPDMTTRRNPEGAPSGHDSVPQTCHTANLGLSAGFSRMRMTIGPLAIRTLGVGLSVLLLSGCEVWNAARSDLASFGSSPPPPAPAARRAPPPQPATRPAKPAATPVAAAVEPSPPSPAPAPATAPVLTGYRESELRAMLGPPTSEENRPPGKQWHYRNGKCTLDIQLYPDVETKQYGTLAYKVKSDDDTDEGRRLCLAQLQSRLPAGR</sequence>